<dbReference type="SUPFAM" id="SSF52540">
    <property type="entry name" value="P-loop containing nucleoside triphosphate hydrolases"/>
    <property type="match status" value="2"/>
</dbReference>
<evidence type="ECO:0000256" key="4">
    <source>
        <dbReference type="SAM" id="Coils"/>
    </source>
</evidence>
<sequence length="532" mass="59899">MSIVISNLSYYHADKTPLFTNISFSINAGEKTSIIGQNGTGKTTLLKLIAKELELSLPAIHTTGALFYLPQNKQLVQTHTIYEAVGVANQVKALRAILEGSVEESDYEILNDQWDIEEQVSKVLSYWGLENIAVETTMECLSGGQQTKVLFAKMMLSHADILLLDEPTNHLDIETKDLFYKFVKEFKGTVVIVSHDRALLELMPITFELTPSGVFKYGGNYSFYKEQKELRLQGLQSKLDHLSKEIKDSKKADVKRVEQINKEKAQNKKAEKKAGLPKIVINTMRNKSENSTAKLLDVHQQKKEGLQSELTDLRTQLDRDKLFDIRFPQSALHKGKILWEAKELNYSYTPAFAPVFKTHLDFKILSGDRLLLKGKNGSGKSTLFKLLQGIYTPTNGTLYQGGAKVIYLDQFYSLLNGDLTPVEQLELANEAKYTIAELRNLLFQHGIGVELWTNKINTFSGGEKLKLVLCYLTILQSEINVLMLDEPTNNLDIISIESLTKALNEFNGTLIVVSHDDSFIKDLGIEDVVQLN</sequence>
<dbReference type="Gene3D" id="3.40.50.300">
    <property type="entry name" value="P-loop containing nucleotide triphosphate hydrolases"/>
    <property type="match status" value="2"/>
</dbReference>
<organism evidence="6 7">
    <name type="scientific">Myroides marinus</name>
    <dbReference type="NCBI Taxonomy" id="703342"/>
    <lineage>
        <taxon>Bacteria</taxon>
        <taxon>Pseudomonadati</taxon>
        <taxon>Bacteroidota</taxon>
        <taxon>Flavobacteriia</taxon>
        <taxon>Flavobacteriales</taxon>
        <taxon>Flavobacteriaceae</taxon>
        <taxon>Myroides</taxon>
    </lineage>
</organism>
<protein>
    <submittedName>
        <fullName evidence="6">ABC transporter</fullName>
    </submittedName>
</protein>
<keyword evidence="1" id="KW-0677">Repeat</keyword>
<dbReference type="FunFam" id="3.40.50.300:FF:001320">
    <property type="entry name" value="Heme ABC transporter ATP-binding protein"/>
    <property type="match status" value="1"/>
</dbReference>
<dbReference type="PROSITE" id="PS50893">
    <property type="entry name" value="ABC_TRANSPORTER_2"/>
    <property type="match status" value="1"/>
</dbReference>
<dbReference type="OrthoDB" id="1521973at2"/>
<feature type="domain" description="ABC transporter" evidence="5">
    <location>
        <begin position="3"/>
        <end position="236"/>
    </location>
</feature>
<dbReference type="GO" id="GO:0016887">
    <property type="term" value="F:ATP hydrolysis activity"/>
    <property type="evidence" value="ECO:0007669"/>
    <property type="project" value="InterPro"/>
</dbReference>
<accession>A0A163XLN6</accession>
<dbReference type="PANTHER" id="PTHR19211">
    <property type="entry name" value="ATP-BINDING TRANSPORT PROTEIN-RELATED"/>
    <property type="match status" value="1"/>
</dbReference>
<dbReference type="Pfam" id="PF00005">
    <property type="entry name" value="ABC_tran"/>
    <property type="match status" value="2"/>
</dbReference>
<evidence type="ECO:0000256" key="2">
    <source>
        <dbReference type="ARBA" id="ARBA00022741"/>
    </source>
</evidence>
<dbReference type="InterPro" id="IPR027417">
    <property type="entry name" value="P-loop_NTPase"/>
</dbReference>
<dbReference type="Proteomes" id="UP000076630">
    <property type="component" value="Unassembled WGS sequence"/>
</dbReference>
<dbReference type="RefSeq" id="WP_038987650.1">
    <property type="nucleotide sequence ID" value="NZ_JWJO01000056.1"/>
</dbReference>
<dbReference type="InterPro" id="IPR017871">
    <property type="entry name" value="ABC_transporter-like_CS"/>
</dbReference>
<keyword evidence="2" id="KW-0547">Nucleotide-binding</keyword>
<keyword evidence="4" id="KW-0175">Coiled coil</keyword>
<dbReference type="SMART" id="SM00382">
    <property type="entry name" value="AAA"/>
    <property type="match status" value="2"/>
</dbReference>
<keyword evidence="3" id="KW-0067">ATP-binding</keyword>
<evidence type="ECO:0000313" key="7">
    <source>
        <dbReference type="Proteomes" id="UP000076630"/>
    </source>
</evidence>
<evidence type="ECO:0000256" key="1">
    <source>
        <dbReference type="ARBA" id="ARBA00022737"/>
    </source>
</evidence>
<dbReference type="InterPro" id="IPR050611">
    <property type="entry name" value="ABCF"/>
</dbReference>
<dbReference type="PROSITE" id="PS00211">
    <property type="entry name" value="ABC_TRANSPORTER_1"/>
    <property type="match status" value="1"/>
</dbReference>
<evidence type="ECO:0000313" key="6">
    <source>
        <dbReference type="EMBL" id="KZE78088.1"/>
    </source>
</evidence>
<comment type="caution">
    <text evidence="6">The sequence shown here is derived from an EMBL/GenBank/DDBJ whole genome shotgun (WGS) entry which is preliminary data.</text>
</comment>
<name>A0A163XLN6_9FLAO</name>
<dbReference type="InterPro" id="IPR003439">
    <property type="entry name" value="ABC_transporter-like_ATP-bd"/>
</dbReference>
<dbReference type="EMBL" id="LQNU01000066">
    <property type="protein sequence ID" value="KZE78088.1"/>
    <property type="molecule type" value="Genomic_DNA"/>
</dbReference>
<keyword evidence="7" id="KW-1185">Reference proteome</keyword>
<evidence type="ECO:0000259" key="5">
    <source>
        <dbReference type="PROSITE" id="PS50893"/>
    </source>
</evidence>
<dbReference type="PANTHER" id="PTHR19211:SF6">
    <property type="entry name" value="BLL7188 PROTEIN"/>
    <property type="match status" value="1"/>
</dbReference>
<dbReference type="GO" id="GO:0005524">
    <property type="term" value="F:ATP binding"/>
    <property type="evidence" value="ECO:0007669"/>
    <property type="project" value="UniProtKB-KW"/>
</dbReference>
<evidence type="ECO:0000256" key="3">
    <source>
        <dbReference type="ARBA" id="ARBA00022840"/>
    </source>
</evidence>
<feature type="coiled-coil region" evidence="4">
    <location>
        <begin position="225"/>
        <end position="252"/>
    </location>
</feature>
<proteinExistence type="predicted"/>
<dbReference type="CDD" id="cd03221">
    <property type="entry name" value="ABCF_EF-3"/>
    <property type="match status" value="1"/>
</dbReference>
<gene>
    <name evidence="6" type="ORF">AV926_13690</name>
</gene>
<dbReference type="InterPro" id="IPR003593">
    <property type="entry name" value="AAA+_ATPase"/>
</dbReference>
<reference evidence="6 7" key="1">
    <citation type="submission" date="2016-01" db="EMBL/GenBank/DDBJ databases">
        <title>Whole genome sequencing of Myroides marinus L41.</title>
        <authorList>
            <person name="Hong K.W."/>
        </authorList>
    </citation>
    <scope>NUCLEOTIDE SEQUENCE [LARGE SCALE GENOMIC DNA]</scope>
    <source>
        <strain evidence="6 7">L41</strain>
    </source>
</reference>
<dbReference type="AlphaFoldDB" id="A0A163XLN6"/>